<dbReference type="GO" id="GO:0005886">
    <property type="term" value="C:plasma membrane"/>
    <property type="evidence" value="ECO:0007669"/>
    <property type="project" value="UniProtKB-SubCell"/>
</dbReference>
<keyword evidence="6 12" id="KW-1003">Cell membrane</keyword>
<dbReference type="AlphaFoldDB" id="A0A285SUP2"/>
<evidence type="ECO:0000256" key="3">
    <source>
        <dbReference type="ARBA" id="ARBA00008741"/>
    </source>
</evidence>
<keyword evidence="10 12" id="KW-1133">Transmembrane helix</keyword>
<dbReference type="NCBIfam" id="TIGR03141">
    <property type="entry name" value="cytochro_ccmD"/>
    <property type="match status" value="1"/>
</dbReference>
<evidence type="ECO:0000256" key="7">
    <source>
        <dbReference type="ARBA" id="ARBA00022519"/>
    </source>
</evidence>
<evidence type="ECO:0000256" key="5">
    <source>
        <dbReference type="ARBA" id="ARBA00022448"/>
    </source>
</evidence>
<feature type="transmembrane region" description="Helical" evidence="12">
    <location>
        <begin position="12"/>
        <end position="32"/>
    </location>
</feature>
<evidence type="ECO:0000256" key="4">
    <source>
        <dbReference type="ARBA" id="ARBA00016461"/>
    </source>
</evidence>
<proteinExistence type="inferred from homology"/>
<keyword evidence="7 12" id="KW-0997">Cell inner membrane</keyword>
<evidence type="ECO:0000256" key="12">
    <source>
        <dbReference type="RuleBase" id="RU363101"/>
    </source>
</evidence>
<evidence type="ECO:0000256" key="1">
    <source>
        <dbReference type="ARBA" id="ARBA00002442"/>
    </source>
</evidence>
<dbReference type="EMBL" id="OBMT01000009">
    <property type="protein sequence ID" value="SOC11673.1"/>
    <property type="molecule type" value="Genomic_DNA"/>
</dbReference>
<evidence type="ECO:0000256" key="9">
    <source>
        <dbReference type="ARBA" id="ARBA00022748"/>
    </source>
</evidence>
<comment type="subcellular location">
    <subcellularLocation>
        <location evidence="2 12">Cell inner membrane</location>
        <topology evidence="2 12">Single-pass membrane protein</topology>
    </subcellularLocation>
</comment>
<evidence type="ECO:0000313" key="14">
    <source>
        <dbReference type="Proteomes" id="UP000219111"/>
    </source>
</evidence>
<keyword evidence="11 12" id="KW-0472">Membrane</keyword>
<sequence length="52" mass="5623">MIPDLGKYTVTILGSWGATLALLAALIVLTLIRGAQVKRALEAQEKRMKKNG</sequence>
<comment type="function">
    <text evidence="1 12">Required for the export of heme to the periplasm for the biogenesis of c-type cytochromes.</text>
</comment>
<keyword evidence="14" id="KW-1185">Reference proteome</keyword>
<organism evidence="13 14">
    <name type="scientific">Rhodobacter maris</name>
    <dbReference type="NCBI Taxonomy" id="446682"/>
    <lineage>
        <taxon>Bacteria</taxon>
        <taxon>Pseudomonadati</taxon>
        <taxon>Pseudomonadota</taxon>
        <taxon>Alphaproteobacteria</taxon>
        <taxon>Rhodobacterales</taxon>
        <taxon>Rhodobacter group</taxon>
        <taxon>Rhodobacter</taxon>
    </lineage>
</organism>
<evidence type="ECO:0000256" key="10">
    <source>
        <dbReference type="ARBA" id="ARBA00022989"/>
    </source>
</evidence>
<dbReference type="GO" id="GO:0015886">
    <property type="term" value="P:heme transport"/>
    <property type="evidence" value="ECO:0007669"/>
    <property type="project" value="InterPro"/>
</dbReference>
<accession>A0A285SUP2</accession>
<dbReference type="Pfam" id="PF04995">
    <property type="entry name" value="CcmD"/>
    <property type="match status" value="1"/>
</dbReference>
<gene>
    <name evidence="13" type="ORF">SAMN05877831_10932</name>
</gene>
<evidence type="ECO:0000256" key="11">
    <source>
        <dbReference type="ARBA" id="ARBA00023136"/>
    </source>
</evidence>
<name>A0A285SUP2_9RHOB</name>
<protein>
    <recommendedName>
        <fullName evidence="4 12">Heme exporter protein D</fullName>
    </recommendedName>
</protein>
<dbReference type="GO" id="GO:0017004">
    <property type="term" value="P:cytochrome complex assembly"/>
    <property type="evidence" value="ECO:0007669"/>
    <property type="project" value="UniProtKB-KW"/>
</dbReference>
<dbReference type="RefSeq" id="WP_176518635.1">
    <property type="nucleotide sequence ID" value="NZ_OBMT01000009.1"/>
</dbReference>
<keyword evidence="9 12" id="KW-0201">Cytochrome c-type biogenesis</keyword>
<reference evidence="14" key="1">
    <citation type="submission" date="2017-08" db="EMBL/GenBank/DDBJ databases">
        <authorList>
            <person name="Varghese N."/>
            <person name="Submissions S."/>
        </authorList>
    </citation>
    <scope>NUCLEOTIDE SEQUENCE [LARGE SCALE GENOMIC DNA]</scope>
    <source>
        <strain evidence="14">JA276</strain>
    </source>
</reference>
<dbReference type="Proteomes" id="UP000219111">
    <property type="component" value="Unassembled WGS sequence"/>
</dbReference>
<comment type="similarity">
    <text evidence="3 12">Belongs to the CcmD/CycX/HelD family.</text>
</comment>
<evidence type="ECO:0000256" key="2">
    <source>
        <dbReference type="ARBA" id="ARBA00004377"/>
    </source>
</evidence>
<keyword evidence="5 12" id="KW-0813">Transport</keyword>
<evidence type="ECO:0000256" key="6">
    <source>
        <dbReference type="ARBA" id="ARBA00022475"/>
    </source>
</evidence>
<keyword evidence="8 12" id="KW-0812">Transmembrane</keyword>
<evidence type="ECO:0000313" key="13">
    <source>
        <dbReference type="EMBL" id="SOC11673.1"/>
    </source>
</evidence>
<evidence type="ECO:0000256" key="8">
    <source>
        <dbReference type="ARBA" id="ARBA00022692"/>
    </source>
</evidence>
<dbReference type="InterPro" id="IPR007078">
    <property type="entry name" value="Haem_export_protD_CcmD"/>
</dbReference>